<dbReference type="RefSeq" id="WP_136825593.1">
    <property type="nucleotide sequence ID" value="NZ_SWBP01000002.1"/>
</dbReference>
<organism evidence="3 4">
    <name type="scientific">Pedobacter cryophilus</name>
    <dbReference type="NCBI Taxonomy" id="2571271"/>
    <lineage>
        <taxon>Bacteria</taxon>
        <taxon>Pseudomonadati</taxon>
        <taxon>Bacteroidota</taxon>
        <taxon>Sphingobacteriia</taxon>
        <taxon>Sphingobacteriales</taxon>
        <taxon>Sphingobacteriaceae</taxon>
        <taxon>Pedobacter</taxon>
    </lineage>
</organism>
<evidence type="ECO:0000313" key="4">
    <source>
        <dbReference type="Proteomes" id="UP000308181"/>
    </source>
</evidence>
<comment type="caution">
    <text evidence="3">The sequence shown here is derived from an EMBL/GenBank/DDBJ whole genome shotgun (WGS) entry which is preliminary data.</text>
</comment>
<dbReference type="AlphaFoldDB" id="A0A4U1C3T8"/>
<feature type="signal peptide" evidence="2">
    <location>
        <begin position="1"/>
        <end position="17"/>
    </location>
</feature>
<keyword evidence="4" id="KW-1185">Reference proteome</keyword>
<protein>
    <recommendedName>
        <fullName evidence="5">Lipoprotein</fullName>
    </recommendedName>
</protein>
<dbReference type="EMBL" id="SWBP01000002">
    <property type="protein sequence ID" value="TKB98779.1"/>
    <property type="molecule type" value="Genomic_DNA"/>
</dbReference>
<evidence type="ECO:0000313" key="3">
    <source>
        <dbReference type="EMBL" id="TKB98779.1"/>
    </source>
</evidence>
<dbReference type="Proteomes" id="UP000308181">
    <property type="component" value="Unassembled WGS sequence"/>
</dbReference>
<feature type="chain" id="PRO_5020554174" description="Lipoprotein" evidence="2">
    <location>
        <begin position="18"/>
        <end position="233"/>
    </location>
</feature>
<reference evidence="3 4" key="1">
    <citation type="submission" date="2019-04" db="EMBL/GenBank/DDBJ databases">
        <title>Pedobacter sp. AR-3-17 sp. nov., isolated from Arctic soil.</title>
        <authorList>
            <person name="Dahal R.H."/>
            <person name="Kim D.-U."/>
        </authorList>
    </citation>
    <scope>NUCLEOTIDE SEQUENCE [LARGE SCALE GENOMIC DNA]</scope>
    <source>
        <strain evidence="3 4">AR-3-17</strain>
    </source>
</reference>
<gene>
    <name evidence="3" type="ORF">FA046_06585</name>
</gene>
<sequence>MKLHFKAFLLLPFFYLAVGCTNNSTKQTAQQDSDSVANKPTTQASIPHGLNSNQQFKEDVIKADEKETGLIANIRDEYQRIQRLENGGSLRKEMINFNCKNDPGSGQLVRYYEGDKMVLIDYLLNSEHWGEKKRIYLKNEEAFFVFKQEMSWMFGGPPSKTEYQNTIDKIKERRYYLNAGELIRQLNKEFEVKSWEQKVKSDNIPHTTVKLKPNSAYPDAATIPQMKKGIVGC</sequence>
<feature type="region of interest" description="Disordered" evidence="1">
    <location>
        <begin position="26"/>
        <end position="50"/>
    </location>
</feature>
<evidence type="ECO:0000256" key="2">
    <source>
        <dbReference type="SAM" id="SignalP"/>
    </source>
</evidence>
<keyword evidence="2" id="KW-0732">Signal</keyword>
<accession>A0A4U1C3T8</accession>
<proteinExistence type="predicted"/>
<evidence type="ECO:0008006" key="5">
    <source>
        <dbReference type="Google" id="ProtNLM"/>
    </source>
</evidence>
<dbReference type="OrthoDB" id="1445513at2"/>
<dbReference type="PROSITE" id="PS51257">
    <property type="entry name" value="PROKAR_LIPOPROTEIN"/>
    <property type="match status" value="1"/>
</dbReference>
<evidence type="ECO:0000256" key="1">
    <source>
        <dbReference type="SAM" id="MobiDB-lite"/>
    </source>
</evidence>
<name>A0A4U1C3T8_9SPHI</name>